<feature type="binding site" evidence="7">
    <location>
        <position position="78"/>
    </location>
    <ligand>
        <name>substrate</name>
    </ligand>
</feature>
<evidence type="ECO:0000256" key="1">
    <source>
        <dbReference type="ARBA" id="ARBA00011076"/>
    </source>
</evidence>
<feature type="binding site" evidence="7">
    <location>
        <position position="275"/>
    </location>
    <ligand>
        <name>substrate</name>
    </ligand>
</feature>
<dbReference type="AlphaFoldDB" id="A0A6J4SGZ0"/>
<dbReference type="EMBL" id="CADCVM010000248">
    <property type="protein sequence ID" value="CAA9499125.1"/>
    <property type="molecule type" value="Genomic_DNA"/>
</dbReference>
<dbReference type="GO" id="GO:0006543">
    <property type="term" value="P:L-glutamine catabolic process"/>
    <property type="evidence" value="ECO:0007669"/>
    <property type="project" value="TreeGrafter"/>
</dbReference>
<dbReference type="Pfam" id="PF04960">
    <property type="entry name" value="Glutaminase"/>
    <property type="match status" value="1"/>
</dbReference>
<evidence type="ECO:0000256" key="4">
    <source>
        <dbReference type="ARBA" id="ARBA00022801"/>
    </source>
</evidence>
<gene>
    <name evidence="7" type="primary">glsA</name>
    <name evidence="8" type="ORF">AVDCRST_MAG05-2328</name>
</gene>
<dbReference type="GO" id="GO:0006537">
    <property type="term" value="P:glutamate biosynthetic process"/>
    <property type="evidence" value="ECO:0007669"/>
    <property type="project" value="TreeGrafter"/>
</dbReference>
<dbReference type="GO" id="GO:0004359">
    <property type="term" value="F:glutaminase activity"/>
    <property type="evidence" value="ECO:0007669"/>
    <property type="project" value="UniProtKB-UniRule"/>
</dbReference>
<evidence type="ECO:0000313" key="8">
    <source>
        <dbReference type="EMBL" id="CAA9499125.1"/>
    </source>
</evidence>
<feature type="binding site" evidence="7">
    <location>
        <position position="205"/>
    </location>
    <ligand>
        <name>substrate</name>
    </ligand>
</feature>
<reference evidence="8" key="1">
    <citation type="submission" date="2020-02" db="EMBL/GenBank/DDBJ databases">
        <authorList>
            <person name="Meier V. D."/>
        </authorList>
    </citation>
    <scope>NUCLEOTIDE SEQUENCE</scope>
    <source>
        <strain evidence="8">AVDCRST_MAG05</strain>
    </source>
</reference>
<dbReference type="SUPFAM" id="SSF56601">
    <property type="entry name" value="beta-lactamase/transpeptidase-like"/>
    <property type="match status" value="1"/>
</dbReference>
<evidence type="ECO:0000256" key="5">
    <source>
        <dbReference type="ARBA" id="ARBA00049534"/>
    </source>
</evidence>
<dbReference type="NCBIfam" id="TIGR03814">
    <property type="entry name" value="Gln_ase"/>
    <property type="match status" value="1"/>
</dbReference>
<evidence type="ECO:0000256" key="2">
    <source>
        <dbReference type="ARBA" id="ARBA00011881"/>
    </source>
</evidence>
<dbReference type="PANTHER" id="PTHR12544:SF29">
    <property type="entry name" value="GLUTAMINASE"/>
    <property type="match status" value="1"/>
</dbReference>
<dbReference type="InterPro" id="IPR012338">
    <property type="entry name" value="Beta-lactam/transpept-like"/>
</dbReference>
<dbReference type="Gene3D" id="3.40.710.10">
    <property type="entry name" value="DD-peptidase/beta-lactamase superfamily"/>
    <property type="match status" value="1"/>
</dbReference>
<comment type="subunit">
    <text evidence="2 7">Homotetramer.</text>
</comment>
<dbReference type="EC" id="3.5.1.2" evidence="3 7"/>
<dbReference type="PANTHER" id="PTHR12544">
    <property type="entry name" value="GLUTAMINASE"/>
    <property type="match status" value="1"/>
</dbReference>
<organism evidence="8">
    <name type="scientific">uncultured Rubrobacteraceae bacterium</name>
    <dbReference type="NCBI Taxonomy" id="349277"/>
    <lineage>
        <taxon>Bacteria</taxon>
        <taxon>Bacillati</taxon>
        <taxon>Actinomycetota</taxon>
        <taxon>Rubrobacteria</taxon>
        <taxon>Rubrobacterales</taxon>
        <taxon>Rubrobacteraceae</taxon>
        <taxon>environmental samples</taxon>
    </lineage>
</organism>
<keyword evidence="4 7" id="KW-0378">Hydrolase</keyword>
<feature type="binding site" evidence="7">
    <location>
        <position position="174"/>
    </location>
    <ligand>
        <name>substrate</name>
    </ligand>
</feature>
<dbReference type="FunFam" id="3.40.710.10:FF:000005">
    <property type="entry name" value="Glutaminase"/>
    <property type="match status" value="1"/>
</dbReference>
<comment type="similarity">
    <text evidence="1 7">Belongs to the glutaminase family.</text>
</comment>
<keyword evidence="7" id="KW-0007">Acetylation</keyword>
<proteinExistence type="inferred from homology"/>
<sequence length="336" mass="36115">MPTHEIRQQINRRLEELYRRHLSLHDDGVVNYYTSGLGYEEPEQIAPAEQKPFAISLATTDGEVFGAGDHDLPFALQSISKVFVYGLALEACGRDRVLERVGVEPSGDAFNSIVFDERNDRPYNPMVNAGALATTALVEGANGAERALERILAALRRYAGNQTLEVDEGTFEAEMRSADRNRATAYLMRSDGMLAGDVEATLALYLRQCSVRVTCRDLATMAATLANGGANPATGERALARRHVRDVLSVMHACGMYDFAGQWAYRVGIPAKSGVSGGVMAVVPGKLGIGVFSPGLDAYGNSVRGTAVCEELSERLGLHVFADNAEDALLGAAGPF</sequence>
<dbReference type="HAMAP" id="MF_00313">
    <property type="entry name" value="Glutaminase"/>
    <property type="match status" value="1"/>
</dbReference>
<evidence type="ECO:0000256" key="6">
    <source>
        <dbReference type="ARBA" id="ARBA00070405"/>
    </source>
</evidence>
<feature type="binding site" evidence="7">
    <location>
        <position position="181"/>
    </location>
    <ligand>
        <name>substrate</name>
    </ligand>
</feature>
<evidence type="ECO:0000256" key="7">
    <source>
        <dbReference type="HAMAP-Rule" id="MF_00313"/>
    </source>
</evidence>
<name>A0A6J4SGZ0_9ACTN</name>
<feature type="binding site" evidence="7">
    <location>
        <position position="128"/>
    </location>
    <ligand>
        <name>substrate</name>
    </ligand>
</feature>
<feature type="binding site" evidence="7">
    <location>
        <position position="257"/>
    </location>
    <ligand>
        <name>substrate</name>
    </ligand>
</feature>
<evidence type="ECO:0000256" key="3">
    <source>
        <dbReference type="ARBA" id="ARBA00012918"/>
    </source>
</evidence>
<protein>
    <recommendedName>
        <fullName evidence="6 7">Glutaminase</fullName>
        <ecNumber evidence="3 7">3.5.1.2</ecNumber>
    </recommendedName>
</protein>
<accession>A0A6J4SGZ0</accession>
<dbReference type="InterPro" id="IPR015868">
    <property type="entry name" value="Glutaminase"/>
</dbReference>
<comment type="catalytic activity">
    <reaction evidence="5 7">
        <text>L-glutamine + H2O = L-glutamate + NH4(+)</text>
        <dbReference type="Rhea" id="RHEA:15889"/>
        <dbReference type="ChEBI" id="CHEBI:15377"/>
        <dbReference type="ChEBI" id="CHEBI:28938"/>
        <dbReference type="ChEBI" id="CHEBI:29985"/>
        <dbReference type="ChEBI" id="CHEBI:58359"/>
        <dbReference type="EC" id="3.5.1.2"/>
    </reaction>
</comment>